<evidence type="ECO:0008006" key="4">
    <source>
        <dbReference type="Google" id="ProtNLM"/>
    </source>
</evidence>
<evidence type="ECO:0000313" key="3">
    <source>
        <dbReference type="Proteomes" id="UP000010471"/>
    </source>
</evidence>
<dbReference type="PANTHER" id="PTHR35519:SF2">
    <property type="entry name" value="PH DOMAIN PROTEIN"/>
    <property type="match status" value="1"/>
</dbReference>
<dbReference type="EMBL" id="CP003630">
    <property type="protein sequence ID" value="AFZ20212.1"/>
    <property type="molecule type" value="Genomic_DNA"/>
</dbReference>
<dbReference type="RefSeq" id="WP_015184348.1">
    <property type="nucleotide sequence ID" value="NC_019738.1"/>
</dbReference>
<dbReference type="AlphaFoldDB" id="K9WL11"/>
<protein>
    <recommendedName>
        <fullName evidence="4">DUF4112 domain-containing protein</fullName>
    </recommendedName>
</protein>
<dbReference type="Pfam" id="PF13430">
    <property type="entry name" value="DUF4112"/>
    <property type="match status" value="1"/>
</dbReference>
<proteinExistence type="predicted"/>
<keyword evidence="3" id="KW-1185">Reference proteome</keyword>
<dbReference type="HOGENOM" id="CLU_116315_0_0_3"/>
<dbReference type="InterPro" id="IPR025187">
    <property type="entry name" value="DUF4112"/>
</dbReference>
<evidence type="ECO:0000256" key="1">
    <source>
        <dbReference type="SAM" id="Phobius"/>
    </source>
</evidence>
<dbReference type="eggNOG" id="ENOG5032RYR">
    <property type="taxonomic scope" value="Bacteria"/>
</dbReference>
<keyword evidence="1" id="KW-0472">Membrane</keyword>
<dbReference type="PANTHER" id="PTHR35519">
    <property type="entry name" value="MEMBRANE PROTEINS"/>
    <property type="match status" value="1"/>
</dbReference>
<sequence>MSQISPQSSPPSGDARISTFRRLRRLSHILDNAIPIPGTSYRIGIDPIIGLLPGGGDFLGTAVSAYIVLEAARMGVTRETLVQMVWNIIVDTLSGTVPVLGDLVDVTWKANTKNIVLLEEHLKIPPSSSRKKVDWLFLALLFGVLLLVVVGVAAISVMLLRWLFSAITG</sequence>
<name>K9WL11_9CYAN</name>
<evidence type="ECO:0000313" key="2">
    <source>
        <dbReference type="EMBL" id="AFZ20212.1"/>
    </source>
</evidence>
<gene>
    <name evidence="2" type="ORF">Mic7113_4526</name>
</gene>
<organism evidence="2 3">
    <name type="scientific">Allocoleopsis franciscana PCC 7113</name>
    <dbReference type="NCBI Taxonomy" id="1173027"/>
    <lineage>
        <taxon>Bacteria</taxon>
        <taxon>Bacillati</taxon>
        <taxon>Cyanobacteriota</taxon>
        <taxon>Cyanophyceae</taxon>
        <taxon>Coleofasciculales</taxon>
        <taxon>Coleofasciculaceae</taxon>
        <taxon>Allocoleopsis</taxon>
        <taxon>Allocoleopsis franciscana</taxon>
    </lineage>
</organism>
<feature type="transmembrane region" description="Helical" evidence="1">
    <location>
        <begin position="135"/>
        <end position="164"/>
    </location>
</feature>
<keyword evidence="1" id="KW-1133">Transmembrane helix</keyword>
<dbReference type="KEGG" id="mic:Mic7113_4526"/>
<dbReference type="PATRIC" id="fig|1173027.3.peg.5007"/>
<dbReference type="STRING" id="1173027.Mic7113_4526"/>
<reference evidence="2 3" key="1">
    <citation type="submission" date="2012-06" db="EMBL/GenBank/DDBJ databases">
        <title>Finished chromosome of genome of Microcoleus sp. PCC 7113.</title>
        <authorList>
            <consortium name="US DOE Joint Genome Institute"/>
            <person name="Gugger M."/>
            <person name="Coursin T."/>
            <person name="Rippka R."/>
            <person name="Tandeau De Marsac N."/>
            <person name="Huntemann M."/>
            <person name="Wei C.-L."/>
            <person name="Han J."/>
            <person name="Detter J.C."/>
            <person name="Han C."/>
            <person name="Tapia R."/>
            <person name="Chen A."/>
            <person name="Kyrpides N."/>
            <person name="Mavromatis K."/>
            <person name="Markowitz V."/>
            <person name="Szeto E."/>
            <person name="Ivanova N."/>
            <person name="Pagani I."/>
            <person name="Pati A."/>
            <person name="Goodwin L."/>
            <person name="Nordberg H.P."/>
            <person name="Cantor M.N."/>
            <person name="Hua S.X."/>
            <person name="Woyke T."/>
            <person name="Kerfeld C.A."/>
        </authorList>
    </citation>
    <scope>NUCLEOTIDE SEQUENCE [LARGE SCALE GENOMIC DNA]</scope>
    <source>
        <strain evidence="2 3">PCC 7113</strain>
    </source>
</reference>
<keyword evidence="1" id="KW-0812">Transmembrane</keyword>
<dbReference type="OrthoDB" id="513552at2"/>
<dbReference type="Proteomes" id="UP000010471">
    <property type="component" value="Chromosome"/>
</dbReference>
<accession>K9WL11</accession>